<evidence type="ECO:0000313" key="1">
    <source>
        <dbReference type="EMBL" id="KAK3206846.1"/>
    </source>
</evidence>
<evidence type="ECO:0000313" key="2">
    <source>
        <dbReference type="Proteomes" id="UP001281410"/>
    </source>
</evidence>
<organism evidence="1 2">
    <name type="scientific">Dipteronia sinensis</name>
    <dbReference type="NCBI Taxonomy" id="43782"/>
    <lineage>
        <taxon>Eukaryota</taxon>
        <taxon>Viridiplantae</taxon>
        <taxon>Streptophyta</taxon>
        <taxon>Embryophyta</taxon>
        <taxon>Tracheophyta</taxon>
        <taxon>Spermatophyta</taxon>
        <taxon>Magnoliopsida</taxon>
        <taxon>eudicotyledons</taxon>
        <taxon>Gunneridae</taxon>
        <taxon>Pentapetalae</taxon>
        <taxon>rosids</taxon>
        <taxon>malvids</taxon>
        <taxon>Sapindales</taxon>
        <taxon>Sapindaceae</taxon>
        <taxon>Hippocastanoideae</taxon>
        <taxon>Acereae</taxon>
        <taxon>Dipteronia</taxon>
    </lineage>
</organism>
<keyword evidence="2" id="KW-1185">Reference proteome</keyword>
<proteinExistence type="predicted"/>
<accession>A0AAE0E4E3</accession>
<dbReference type="EMBL" id="JANJYJ010000006">
    <property type="protein sequence ID" value="KAK3206846.1"/>
    <property type="molecule type" value="Genomic_DNA"/>
</dbReference>
<evidence type="ECO:0008006" key="3">
    <source>
        <dbReference type="Google" id="ProtNLM"/>
    </source>
</evidence>
<gene>
    <name evidence="1" type="ORF">Dsin_020892</name>
</gene>
<dbReference type="AlphaFoldDB" id="A0AAE0E4E3"/>
<comment type="caution">
    <text evidence="1">The sequence shown here is derived from an EMBL/GenBank/DDBJ whole genome shotgun (WGS) entry which is preliminary data.</text>
</comment>
<reference evidence="1" key="1">
    <citation type="journal article" date="2023" name="Plant J.">
        <title>Genome sequences and population genomics provide insights into the demographic history, inbreeding, and mutation load of two 'living fossil' tree species of Dipteronia.</title>
        <authorList>
            <person name="Feng Y."/>
            <person name="Comes H.P."/>
            <person name="Chen J."/>
            <person name="Zhu S."/>
            <person name="Lu R."/>
            <person name="Zhang X."/>
            <person name="Li P."/>
            <person name="Qiu J."/>
            <person name="Olsen K.M."/>
            <person name="Qiu Y."/>
        </authorList>
    </citation>
    <scope>NUCLEOTIDE SEQUENCE</scope>
    <source>
        <strain evidence="1">NBL</strain>
    </source>
</reference>
<dbReference type="Proteomes" id="UP001281410">
    <property type="component" value="Unassembled WGS sequence"/>
</dbReference>
<name>A0AAE0E4E3_9ROSI</name>
<sequence>MQDSDKVSKVFVIHEDGRRYKGDILVGADGICGITDFVPPYIDTATVGYDCYQLILELDKAVERRSDENVSALRRLVGRGEIPGEIGNLHDLQGLSLRRILCYQLFNWAWNAQHCHQWKD</sequence>
<protein>
    <recommendedName>
        <fullName evidence="3">FAD-binding domain-containing protein</fullName>
    </recommendedName>
</protein>